<protein>
    <recommendedName>
        <fullName evidence="6">Retinol dehydrogenase 11</fullName>
    </recommendedName>
</protein>
<accession>A0AAN7ZH61</accession>
<dbReference type="EMBL" id="JAVRBK010000005">
    <property type="protein sequence ID" value="KAK5643742.1"/>
    <property type="molecule type" value="Genomic_DNA"/>
</dbReference>
<name>A0AAN7ZH61_9COLE</name>
<dbReference type="PANTHER" id="PTHR43157:SF31">
    <property type="entry name" value="PHOSPHATIDYLINOSITOL-GLYCAN BIOSYNTHESIS CLASS F PROTEIN"/>
    <property type="match status" value="1"/>
</dbReference>
<evidence type="ECO:0000313" key="5">
    <source>
        <dbReference type="Proteomes" id="UP001329430"/>
    </source>
</evidence>
<dbReference type="PRINTS" id="PR00081">
    <property type="entry name" value="GDHRDH"/>
</dbReference>
<evidence type="ECO:0000313" key="4">
    <source>
        <dbReference type="EMBL" id="KAK5643742.1"/>
    </source>
</evidence>
<keyword evidence="1" id="KW-0560">Oxidoreductase</keyword>
<dbReference type="GO" id="GO:0016491">
    <property type="term" value="F:oxidoreductase activity"/>
    <property type="evidence" value="ECO:0007669"/>
    <property type="project" value="UniProtKB-KW"/>
</dbReference>
<comment type="caution">
    <text evidence="4">The sequence shown here is derived from an EMBL/GenBank/DDBJ whole genome shotgun (WGS) entry which is preliminary data.</text>
</comment>
<sequence>MLMYIITFVLLLVLAKLGLKLNRKWNGSYVCLLGKTVIVTGANTGIGFVTAQDFAKRGAKVILACRSKDKAEEAKQKMVSVTGNPNIIVEIVDFASFESVKTFAQEIIAKEDRLDILVNNAGAIFFENITTIDGLSATMQVNYFAHFLLTSLLLDLLKKSAPSRIVNVASVTAHWANPNLNDINYFSASFLANTFYVNYGNAKLCLILWTNELARRLKNSGVTVNSLHPGIIYTDLQRGTNTLIKFLYQVATLLIFKNVEEGAQTTIYVSLSRDIENVTGEYFVNCAIGNMPRLARDENLATKVWNLSEQLVKKLKNDT</sequence>
<gene>
    <name evidence="4" type="ORF">RI129_007587</name>
</gene>
<comment type="similarity">
    <text evidence="2">Belongs to the short-chain dehydrogenases/reductases (SDR) family.</text>
</comment>
<feature type="signal peptide" evidence="3">
    <location>
        <begin position="1"/>
        <end position="18"/>
    </location>
</feature>
<dbReference type="PANTHER" id="PTHR43157">
    <property type="entry name" value="PHOSPHATIDYLINOSITOL-GLYCAN BIOSYNTHESIS CLASS F PROTEIN-RELATED"/>
    <property type="match status" value="1"/>
</dbReference>
<evidence type="ECO:0000256" key="1">
    <source>
        <dbReference type="ARBA" id="ARBA00023002"/>
    </source>
</evidence>
<feature type="chain" id="PRO_5042834998" description="Retinol dehydrogenase 11" evidence="3">
    <location>
        <begin position="19"/>
        <end position="319"/>
    </location>
</feature>
<organism evidence="4 5">
    <name type="scientific">Pyrocoelia pectoralis</name>
    <dbReference type="NCBI Taxonomy" id="417401"/>
    <lineage>
        <taxon>Eukaryota</taxon>
        <taxon>Metazoa</taxon>
        <taxon>Ecdysozoa</taxon>
        <taxon>Arthropoda</taxon>
        <taxon>Hexapoda</taxon>
        <taxon>Insecta</taxon>
        <taxon>Pterygota</taxon>
        <taxon>Neoptera</taxon>
        <taxon>Endopterygota</taxon>
        <taxon>Coleoptera</taxon>
        <taxon>Polyphaga</taxon>
        <taxon>Elateriformia</taxon>
        <taxon>Elateroidea</taxon>
        <taxon>Lampyridae</taxon>
        <taxon>Lampyrinae</taxon>
        <taxon>Pyrocoelia</taxon>
    </lineage>
</organism>
<evidence type="ECO:0000256" key="2">
    <source>
        <dbReference type="RuleBase" id="RU000363"/>
    </source>
</evidence>
<evidence type="ECO:0000256" key="3">
    <source>
        <dbReference type="SAM" id="SignalP"/>
    </source>
</evidence>
<dbReference type="CDD" id="cd05327">
    <property type="entry name" value="retinol-DH_like_SDR_c_like"/>
    <property type="match status" value="1"/>
</dbReference>
<dbReference type="PRINTS" id="PR00080">
    <property type="entry name" value="SDRFAMILY"/>
</dbReference>
<dbReference type="Pfam" id="PF00106">
    <property type="entry name" value="adh_short"/>
    <property type="match status" value="2"/>
</dbReference>
<dbReference type="AlphaFoldDB" id="A0AAN7ZH61"/>
<dbReference type="InterPro" id="IPR036291">
    <property type="entry name" value="NAD(P)-bd_dom_sf"/>
</dbReference>
<keyword evidence="3" id="KW-0732">Signal</keyword>
<keyword evidence="5" id="KW-1185">Reference proteome</keyword>
<reference evidence="4 5" key="1">
    <citation type="journal article" date="2024" name="Insects">
        <title>An Improved Chromosome-Level Genome Assembly of the Firefly Pyrocoelia pectoralis.</title>
        <authorList>
            <person name="Fu X."/>
            <person name="Meyer-Rochow V.B."/>
            <person name="Ballantyne L."/>
            <person name="Zhu X."/>
        </authorList>
    </citation>
    <scope>NUCLEOTIDE SEQUENCE [LARGE SCALE GENOMIC DNA]</scope>
    <source>
        <strain evidence="4">XCY_ONT2</strain>
    </source>
</reference>
<dbReference type="Gene3D" id="3.40.50.720">
    <property type="entry name" value="NAD(P)-binding Rossmann-like Domain"/>
    <property type="match status" value="1"/>
</dbReference>
<evidence type="ECO:0008006" key="6">
    <source>
        <dbReference type="Google" id="ProtNLM"/>
    </source>
</evidence>
<dbReference type="InterPro" id="IPR002347">
    <property type="entry name" value="SDR_fam"/>
</dbReference>
<dbReference type="SUPFAM" id="SSF51735">
    <property type="entry name" value="NAD(P)-binding Rossmann-fold domains"/>
    <property type="match status" value="1"/>
</dbReference>
<proteinExistence type="inferred from homology"/>
<dbReference type="Proteomes" id="UP001329430">
    <property type="component" value="Chromosome 5"/>
</dbReference>